<name>A0A937FUA2_9BACT</name>
<evidence type="ECO:0000256" key="1">
    <source>
        <dbReference type="SAM" id="Coils"/>
    </source>
</evidence>
<dbReference type="Proteomes" id="UP000614216">
    <property type="component" value="Unassembled WGS sequence"/>
</dbReference>
<keyword evidence="4" id="KW-1185">Reference proteome</keyword>
<organism evidence="3 4">
    <name type="scientific">Fulvivirga marina</name>
    <dbReference type="NCBI Taxonomy" id="2494733"/>
    <lineage>
        <taxon>Bacteria</taxon>
        <taxon>Pseudomonadati</taxon>
        <taxon>Bacteroidota</taxon>
        <taxon>Cytophagia</taxon>
        <taxon>Cytophagales</taxon>
        <taxon>Fulvivirgaceae</taxon>
        <taxon>Fulvivirga</taxon>
    </lineage>
</organism>
<evidence type="ECO:0000313" key="3">
    <source>
        <dbReference type="EMBL" id="MBL6446099.1"/>
    </source>
</evidence>
<protein>
    <submittedName>
        <fullName evidence="3">Uncharacterized protein</fullName>
    </submittedName>
</protein>
<gene>
    <name evidence="3" type="ORF">JMN32_07260</name>
</gene>
<sequence length="232" mass="27274">MKYLVLFTVIIFIDGFTAYKVAESIHQIKYLKGLTDESWSFSLALANSDFYLVLVFGLSALITFELLLGHWLKVMDSRNSDSKYHKSQNELVHQKQIRAKLESEFADLNDEINLKKVDINNKIEEITKLKRSISQLESDLEHKRHSVQSTYEHHKFTFENITRINLVRVDNETFTFSIVYMLDRVSTFMRGWKDFLHEHFAVDIAIQKSRLADEQVLIWKSNNLQNLKEPTL</sequence>
<dbReference type="RefSeq" id="WP_202855645.1">
    <property type="nucleotide sequence ID" value="NZ_JAEUGD010000023.1"/>
</dbReference>
<reference evidence="3" key="1">
    <citation type="submission" date="2021-01" db="EMBL/GenBank/DDBJ databases">
        <title>Fulvivirga kasyanovii gen. nov., sp nov., a novel member of the phylum Bacteroidetes isolated from seawater in a mussel farm.</title>
        <authorList>
            <person name="Zhao L.-H."/>
            <person name="Wang Z.-J."/>
        </authorList>
    </citation>
    <scope>NUCLEOTIDE SEQUENCE</scope>
    <source>
        <strain evidence="3">29W222</strain>
    </source>
</reference>
<comment type="caution">
    <text evidence="3">The sequence shown here is derived from an EMBL/GenBank/DDBJ whole genome shotgun (WGS) entry which is preliminary data.</text>
</comment>
<dbReference type="EMBL" id="JAEUGD010000023">
    <property type="protein sequence ID" value="MBL6446099.1"/>
    <property type="molecule type" value="Genomic_DNA"/>
</dbReference>
<accession>A0A937FUA2</accession>
<evidence type="ECO:0000313" key="4">
    <source>
        <dbReference type="Proteomes" id="UP000614216"/>
    </source>
</evidence>
<proteinExistence type="predicted"/>
<dbReference type="AlphaFoldDB" id="A0A937FUA2"/>
<keyword evidence="1" id="KW-0175">Coiled coil</keyword>
<keyword evidence="2" id="KW-0472">Membrane</keyword>
<feature type="transmembrane region" description="Helical" evidence="2">
    <location>
        <begin position="50"/>
        <end position="72"/>
    </location>
</feature>
<keyword evidence="2" id="KW-1133">Transmembrane helix</keyword>
<feature type="coiled-coil region" evidence="1">
    <location>
        <begin position="91"/>
        <end position="146"/>
    </location>
</feature>
<evidence type="ECO:0000256" key="2">
    <source>
        <dbReference type="SAM" id="Phobius"/>
    </source>
</evidence>
<keyword evidence="2" id="KW-0812">Transmembrane</keyword>